<feature type="transmembrane region" description="Helical" evidence="1">
    <location>
        <begin position="67"/>
        <end position="90"/>
    </location>
</feature>
<accession>A0A158DNT4</accession>
<comment type="caution">
    <text evidence="2">The sequence shown here is derived from an EMBL/GenBank/DDBJ whole genome shotgun (WGS) entry which is preliminary data.</text>
</comment>
<dbReference type="EMBL" id="FCOJ02000106">
    <property type="protein sequence ID" value="SAK96254.1"/>
    <property type="molecule type" value="Genomic_DNA"/>
</dbReference>
<keyword evidence="1" id="KW-1133">Transmembrane helix</keyword>
<gene>
    <name evidence="2" type="ORF">AWB82_07010</name>
</gene>
<evidence type="ECO:0000313" key="3">
    <source>
        <dbReference type="Proteomes" id="UP000054596"/>
    </source>
</evidence>
<sequence length="98" mass="10445">MVDGFLSGVLGGLFGPALMRRASKYRYWAIFVAVTVCVHLFLLISGICADGFTTTLGRYKHFMMTAVGILVPCAMGLLAVLTVVVCSVIAGKTKNKGQ</sequence>
<feature type="transmembrane region" description="Helical" evidence="1">
    <location>
        <begin position="27"/>
        <end position="47"/>
    </location>
</feature>
<keyword evidence="1" id="KW-0812">Transmembrane</keyword>
<reference evidence="2" key="1">
    <citation type="submission" date="2016-01" db="EMBL/GenBank/DDBJ databases">
        <authorList>
            <person name="Peeters C."/>
        </authorList>
    </citation>
    <scope>NUCLEOTIDE SEQUENCE [LARGE SCALE GENOMIC DNA]</scope>
    <source>
        <strain evidence="2">LMG 29325</strain>
    </source>
</reference>
<organism evidence="2 3">
    <name type="scientific">Caballeronia glebae</name>
    <dbReference type="NCBI Taxonomy" id="1777143"/>
    <lineage>
        <taxon>Bacteria</taxon>
        <taxon>Pseudomonadati</taxon>
        <taxon>Pseudomonadota</taxon>
        <taxon>Betaproteobacteria</taxon>
        <taxon>Burkholderiales</taxon>
        <taxon>Burkholderiaceae</taxon>
        <taxon>Caballeronia</taxon>
    </lineage>
</organism>
<dbReference type="AlphaFoldDB" id="A0A158DNT4"/>
<evidence type="ECO:0000256" key="1">
    <source>
        <dbReference type="SAM" id="Phobius"/>
    </source>
</evidence>
<protein>
    <submittedName>
        <fullName evidence="2">Uncharacterized protein</fullName>
    </submittedName>
</protein>
<keyword evidence="3" id="KW-1185">Reference proteome</keyword>
<name>A0A158DNT4_9BURK</name>
<keyword evidence="1" id="KW-0472">Membrane</keyword>
<proteinExistence type="predicted"/>
<evidence type="ECO:0000313" key="2">
    <source>
        <dbReference type="EMBL" id="SAK96254.1"/>
    </source>
</evidence>
<dbReference type="Proteomes" id="UP000054596">
    <property type="component" value="Unassembled WGS sequence"/>
</dbReference>